<evidence type="ECO:0000313" key="3">
    <source>
        <dbReference type="Proteomes" id="UP000824890"/>
    </source>
</evidence>
<name>A0ABQ8BJ14_BRANA</name>
<dbReference type="InterPro" id="IPR001563">
    <property type="entry name" value="Peptidase_S10"/>
</dbReference>
<dbReference type="PANTHER" id="PTHR11802">
    <property type="entry name" value="SERINE PROTEASE FAMILY S10 SERINE CARBOXYPEPTIDASE"/>
    <property type="match status" value="1"/>
</dbReference>
<comment type="caution">
    <text evidence="2">The sequence shown here is derived from an EMBL/GenBank/DDBJ whole genome shotgun (WGS) entry which is preliminary data.</text>
</comment>
<dbReference type="EMBL" id="JAGKQM010000011">
    <property type="protein sequence ID" value="KAH0904827.1"/>
    <property type="molecule type" value="Genomic_DNA"/>
</dbReference>
<proteinExistence type="inferred from homology"/>
<reference evidence="2 3" key="1">
    <citation type="submission" date="2021-05" db="EMBL/GenBank/DDBJ databases">
        <title>Genome Assembly of Synthetic Allotetraploid Brassica napus Reveals Homoeologous Exchanges between Subgenomes.</title>
        <authorList>
            <person name="Davis J.T."/>
        </authorList>
    </citation>
    <scope>NUCLEOTIDE SEQUENCE [LARGE SCALE GENOMIC DNA]</scope>
    <source>
        <strain evidence="3">cv. Da-Ae</strain>
        <tissue evidence="2">Seedling</tissue>
    </source>
</reference>
<protein>
    <submittedName>
        <fullName evidence="2">Uncharacterized protein</fullName>
    </submittedName>
</protein>
<sequence>ILDTQVAAPTTSICTIQHHADASSIIRYLPGFEGPLPFELETGYIGVSDAKEDQLFYYFIKSENNPKTDPLLVWLTGGPGCSSFSGLVYENGPLAFKVETYNGSIPSLVSTTYSWTKVKHFLSVNMFYQKNMLSISWFQVANIIYLDQPLASPTQEIHLLSDTGSVKRWLAKHPEYSSNPFYVTGNSYSGKVIPAIVQEMSKGKCFGYVLGNPVTDFDLDNNTRVPFAHGMALISDELYESMKISCGENLTLIEEFKQSVSRIYDELVLDTNCDTTSPDCYTYRYLLSEYWANNESVRRALGVVKRNGNVVIITCSANKTLKAAYHTILVTALQAIDLSSSAANDHDMSIPFVSSRAWIKSLNYSVIDKWRPWMILDKVAGYTTTYANKMTFATVKMFCHNTQKLKKKNGFLDTQVSAAKTSSSNHADGGSIVRYLPGFEGPLPFQIETGYIGVGEGEEDQLFYYFIKSERNPEEDPLLVWLAGGPGCSSFSGLVYENGPLGFKVETYNGSIPSLVSTTYSWTKVANIIYLDQPVGTGFSYSRNQLSDTPSDTEAAKRVNEFLRKWLVKHPEYFSNPLYVAGNSYSGIVIPAIVQEISNVNHLITGNDICCEPQINLKGYLLGNPLTDSVLDRNARIPFAHGKALISDELYDSMKRCCGGNYFNVFPLNTECLKLVEEFKQCVFRIYEELILASNCDPKSPDCYTYRYSLSEYWANNESVRRALKVVKGTTGKWKRCDYNMRCPHDIISSIPYHVNNSIKGYRSLIFSGDHDMTIPYVATQAWIRSLNYSITEKWRPWMILDKVAGYTKTYANKMTFATVKLLLLLVLELLPLAFIKHACSRSTVRYLPGFQGPLPFELETGYIGVGEAEEDQLFYYFIKSERNPEEDPLLIWLSGGPGCSSLSGLLFENGPLSFNIESDNGDIPSLVSTTYSWTKVANIIYLDQPVGTGFSYSRNPLADIPSDIRSAKLVNEFVHNWLAKHPEYYSNPFYVTGNSYSGIVVPAIVQEISKENGLCCKPLVNLQGYVLGNPVTDFDNNDNWRIPFAHGMALISDENYQLLRRSCRGNCIIVDPLNTDCLKSVQEFENCVSGLDVTYILGLKYVNASDPYVSNPSEHRMSVQSNCWANDESVRRALHVEKGSIGEWLRCYREIPYKFDIRSSVPYHKNNSIQGYRSLIFSGDHDMYVPFLATQDWIRSLNYSIIDDWRPWMIHNQVAGYTRTYANNMTFATGGGHTMVYKPEECSVMFERWINGQPL</sequence>
<evidence type="ECO:0000313" key="2">
    <source>
        <dbReference type="EMBL" id="KAH0904827.1"/>
    </source>
</evidence>
<dbReference type="InterPro" id="IPR029058">
    <property type="entry name" value="AB_hydrolase_fold"/>
</dbReference>
<organism evidence="2 3">
    <name type="scientific">Brassica napus</name>
    <name type="common">Rape</name>
    <dbReference type="NCBI Taxonomy" id="3708"/>
    <lineage>
        <taxon>Eukaryota</taxon>
        <taxon>Viridiplantae</taxon>
        <taxon>Streptophyta</taxon>
        <taxon>Embryophyta</taxon>
        <taxon>Tracheophyta</taxon>
        <taxon>Spermatophyta</taxon>
        <taxon>Magnoliopsida</taxon>
        <taxon>eudicotyledons</taxon>
        <taxon>Gunneridae</taxon>
        <taxon>Pentapetalae</taxon>
        <taxon>rosids</taxon>
        <taxon>malvids</taxon>
        <taxon>Brassicales</taxon>
        <taxon>Brassicaceae</taxon>
        <taxon>Brassiceae</taxon>
        <taxon>Brassica</taxon>
    </lineage>
</organism>
<feature type="non-terminal residue" evidence="2">
    <location>
        <position position="1"/>
    </location>
</feature>
<dbReference type="Gene3D" id="3.40.50.1820">
    <property type="entry name" value="alpha/beta hydrolase"/>
    <property type="match status" value="3"/>
</dbReference>
<accession>A0ABQ8BJ14</accession>
<gene>
    <name evidence="2" type="ORF">HID58_044330</name>
</gene>
<dbReference type="PRINTS" id="PR00724">
    <property type="entry name" value="CRBOXYPTASEC"/>
</dbReference>
<comment type="similarity">
    <text evidence="1">Belongs to the peptidase S10 family.</text>
</comment>
<keyword evidence="3" id="KW-1185">Reference proteome</keyword>
<evidence type="ECO:0000256" key="1">
    <source>
        <dbReference type="ARBA" id="ARBA00009431"/>
    </source>
</evidence>
<dbReference type="Proteomes" id="UP000824890">
    <property type="component" value="Unassembled WGS sequence"/>
</dbReference>
<dbReference type="Pfam" id="PF00450">
    <property type="entry name" value="Peptidase_S10"/>
    <property type="match status" value="4"/>
</dbReference>
<dbReference type="PANTHER" id="PTHR11802:SF352">
    <property type="entry name" value="SERINE CARBOXYPEPTIDASE-LIKE 7"/>
    <property type="match status" value="1"/>
</dbReference>
<dbReference type="SUPFAM" id="SSF53474">
    <property type="entry name" value="alpha/beta-Hydrolases"/>
    <property type="match status" value="3"/>
</dbReference>